<dbReference type="PANTHER" id="PTHR30055">
    <property type="entry name" value="HTH-TYPE TRANSCRIPTIONAL REGULATOR RUTR"/>
    <property type="match status" value="1"/>
</dbReference>
<dbReference type="EMBL" id="BOOQ01000024">
    <property type="protein sequence ID" value="GII47400.1"/>
    <property type="molecule type" value="Genomic_DNA"/>
</dbReference>
<keyword evidence="2 4" id="KW-0238">DNA-binding</keyword>
<dbReference type="SUPFAM" id="SSF46689">
    <property type="entry name" value="Homeodomain-like"/>
    <property type="match status" value="1"/>
</dbReference>
<evidence type="ECO:0000256" key="3">
    <source>
        <dbReference type="ARBA" id="ARBA00023163"/>
    </source>
</evidence>
<evidence type="ECO:0000256" key="2">
    <source>
        <dbReference type="ARBA" id="ARBA00023125"/>
    </source>
</evidence>
<proteinExistence type="predicted"/>
<evidence type="ECO:0000313" key="6">
    <source>
        <dbReference type="EMBL" id="GII47400.1"/>
    </source>
</evidence>
<protein>
    <submittedName>
        <fullName evidence="6">TetR family transcriptional regulator</fullName>
    </submittedName>
</protein>
<accession>A0A8J3UZS8</accession>
<dbReference type="GO" id="GO:0003700">
    <property type="term" value="F:DNA-binding transcription factor activity"/>
    <property type="evidence" value="ECO:0007669"/>
    <property type="project" value="TreeGrafter"/>
</dbReference>
<evidence type="ECO:0000259" key="5">
    <source>
        <dbReference type="PROSITE" id="PS50977"/>
    </source>
</evidence>
<dbReference type="GO" id="GO:0000976">
    <property type="term" value="F:transcription cis-regulatory region binding"/>
    <property type="evidence" value="ECO:0007669"/>
    <property type="project" value="TreeGrafter"/>
</dbReference>
<keyword evidence="3" id="KW-0804">Transcription</keyword>
<dbReference type="Pfam" id="PF00440">
    <property type="entry name" value="TetR_N"/>
    <property type="match status" value="1"/>
</dbReference>
<dbReference type="Gene3D" id="1.10.357.10">
    <property type="entry name" value="Tetracycline Repressor, domain 2"/>
    <property type="match status" value="1"/>
</dbReference>
<reference evidence="6" key="1">
    <citation type="submission" date="2021-01" db="EMBL/GenBank/DDBJ databases">
        <title>Whole genome shotgun sequence of Planotetraspora silvatica NBRC 100141.</title>
        <authorList>
            <person name="Komaki H."/>
            <person name="Tamura T."/>
        </authorList>
    </citation>
    <scope>NUCLEOTIDE SEQUENCE</scope>
    <source>
        <strain evidence="6">NBRC 100141</strain>
    </source>
</reference>
<feature type="domain" description="HTH tetR-type" evidence="5">
    <location>
        <begin position="9"/>
        <end position="69"/>
    </location>
</feature>
<dbReference type="InterPro" id="IPR001647">
    <property type="entry name" value="HTH_TetR"/>
</dbReference>
<evidence type="ECO:0000256" key="4">
    <source>
        <dbReference type="PROSITE-ProRule" id="PRU00335"/>
    </source>
</evidence>
<gene>
    <name evidence="6" type="ORF">Psi02_38240</name>
</gene>
<comment type="caution">
    <text evidence="6">The sequence shown here is derived from an EMBL/GenBank/DDBJ whole genome shotgun (WGS) entry which is preliminary data.</text>
</comment>
<dbReference type="InterPro" id="IPR009057">
    <property type="entry name" value="Homeodomain-like_sf"/>
</dbReference>
<dbReference type="PROSITE" id="PS50977">
    <property type="entry name" value="HTH_TETR_2"/>
    <property type="match status" value="1"/>
</dbReference>
<evidence type="ECO:0000256" key="1">
    <source>
        <dbReference type="ARBA" id="ARBA00023015"/>
    </source>
</evidence>
<name>A0A8J3UZS8_9ACTN</name>
<dbReference type="PANTHER" id="PTHR30055:SF234">
    <property type="entry name" value="HTH-TYPE TRANSCRIPTIONAL REGULATOR BETI"/>
    <property type="match status" value="1"/>
</dbReference>
<dbReference type="Proteomes" id="UP000644610">
    <property type="component" value="Unassembled WGS sequence"/>
</dbReference>
<dbReference type="AlphaFoldDB" id="A0A8J3UZS8"/>
<sequence length="190" mass="20902">MAGGMTDRQDARLALLDKAVAYVDEHGLNRVSLRDLARELDTSHRMLIYHFGSRDGLLSAVLHRIRQDHQRTVPADAGVGRRKALDLQWRACTAPEAEHRVRAFLYVLGQAAQEAEPYEEFLASLNQWIGPLTDLGVAEGLDEGTARGQAELVNAAVRGLLISLVVTGDRDGAESGFVALQRLFDESVTR</sequence>
<dbReference type="InterPro" id="IPR050109">
    <property type="entry name" value="HTH-type_TetR-like_transc_reg"/>
</dbReference>
<feature type="DNA-binding region" description="H-T-H motif" evidence="4">
    <location>
        <begin position="32"/>
        <end position="51"/>
    </location>
</feature>
<keyword evidence="1" id="KW-0805">Transcription regulation</keyword>
<organism evidence="6 7">
    <name type="scientific">Planotetraspora silvatica</name>
    <dbReference type="NCBI Taxonomy" id="234614"/>
    <lineage>
        <taxon>Bacteria</taxon>
        <taxon>Bacillati</taxon>
        <taxon>Actinomycetota</taxon>
        <taxon>Actinomycetes</taxon>
        <taxon>Streptosporangiales</taxon>
        <taxon>Streptosporangiaceae</taxon>
        <taxon>Planotetraspora</taxon>
    </lineage>
</organism>
<evidence type="ECO:0000313" key="7">
    <source>
        <dbReference type="Proteomes" id="UP000644610"/>
    </source>
</evidence>
<keyword evidence="7" id="KW-1185">Reference proteome</keyword>